<feature type="compositionally biased region" description="Basic and acidic residues" evidence="1">
    <location>
        <begin position="80"/>
        <end position="97"/>
    </location>
</feature>
<evidence type="ECO:0000313" key="3">
    <source>
        <dbReference type="Proteomes" id="UP000789396"/>
    </source>
</evidence>
<feature type="compositionally biased region" description="Acidic residues" evidence="1">
    <location>
        <begin position="98"/>
        <end position="110"/>
    </location>
</feature>
<dbReference type="AlphaFoldDB" id="A0A9N9AIK2"/>
<feature type="non-terminal residue" evidence="2">
    <location>
        <position position="131"/>
    </location>
</feature>
<name>A0A9N9AIK2_9GLOM</name>
<keyword evidence="3" id="KW-1185">Reference proteome</keyword>
<sequence length="131" mass="15488">MNRANNFRQKQYKKQNIKSNVQIESNDQEFEVQRLSTYYNKENTNSVYASDIKSDDSNHEANTSNLEYFTAELYKNYDHSSNDEEIAKTNDEEKVETNDEEEAETNDEEETKNNNNKKAKNHKNISQQTFK</sequence>
<dbReference type="EMBL" id="CAJVPZ010003562">
    <property type="protein sequence ID" value="CAG8532200.1"/>
    <property type="molecule type" value="Genomic_DNA"/>
</dbReference>
<dbReference type="OrthoDB" id="10474741at2759"/>
<evidence type="ECO:0000313" key="2">
    <source>
        <dbReference type="EMBL" id="CAG8532200.1"/>
    </source>
</evidence>
<proteinExistence type="predicted"/>
<reference evidence="2" key="1">
    <citation type="submission" date="2021-06" db="EMBL/GenBank/DDBJ databases">
        <authorList>
            <person name="Kallberg Y."/>
            <person name="Tangrot J."/>
            <person name="Rosling A."/>
        </authorList>
    </citation>
    <scope>NUCLEOTIDE SEQUENCE</scope>
    <source>
        <strain evidence="2">IN212</strain>
    </source>
</reference>
<comment type="caution">
    <text evidence="2">The sequence shown here is derived from an EMBL/GenBank/DDBJ whole genome shotgun (WGS) entry which is preliminary data.</text>
</comment>
<feature type="region of interest" description="Disordered" evidence="1">
    <location>
        <begin position="80"/>
        <end position="131"/>
    </location>
</feature>
<dbReference type="Proteomes" id="UP000789396">
    <property type="component" value="Unassembled WGS sequence"/>
</dbReference>
<gene>
    <name evidence="2" type="ORF">RFULGI_LOCUS3843</name>
</gene>
<evidence type="ECO:0000256" key="1">
    <source>
        <dbReference type="SAM" id="MobiDB-lite"/>
    </source>
</evidence>
<protein>
    <submittedName>
        <fullName evidence="2">14332_t:CDS:1</fullName>
    </submittedName>
</protein>
<feature type="region of interest" description="Disordered" evidence="1">
    <location>
        <begin position="1"/>
        <end position="28"/>
    </location>
</feature>
<accession>A0A9N9AIK2</accession>
<organism evidence="2 3">
    <name type="scientific">Racocetra fulgida</name>
    <dbReference type="NCBI Taxonomy" id="60492"/>
    <lineage>
        <taxon>Eukaryota</taxon>
        <taxon>Fungi</taxon>
        <taxon>Fungi incertae sedis</taxon>
        <taxon>Mucoromycota</taxon>
        <taxon>Glomeromycotina</taxon>
        <taxon>Glomeromycetes</taxon>
        <taxon>Diversisporales</taxon>
        <taxon>Gigasporaceae</taxon>
        <taxon>Racocetra</taxon>
    </lineage>
</organism>